<evidence type="ECO:0000313" key="9">
    <source>
        <dbReference type="EMBL" id="KAG5316807.1"/>
    </source>
</evidence>
<evidence type="ECO:0000313" key="10">
    <source>
        <dbReference type="Proteomes" id="UP000667349"/>
    </source>
</evidence>
<dbReference type="SUPFAM" id="SSF75217">
    <property type="entry name" value="alpha/beta knot"/>
    <property type="match status" value="1"/>
</dbReference>
<keyword evidence="10" id="KW-1185">Reference proteome</keyword>
<comment type="caution">
    <text evidence="9">The sequence shown here is derived from an EMBL/GenBank/DDBJ whole genome shotgun (WGS) entry which is preliminary data.</text>
</comment>
<dbReference type="PANTHER" id="PTHR12636">
    <property type="entry name" value="NEP1/MRA1"/>
    <property type="match status" value="1"/>
</dbReference>
<keyword evidence="8" id="KW-0694">RNA-binding</keyword>
<dbReference type="Pfam" id="PF03587">
    <property type="entry name" value="EMG1"/>
    <property type="match status" value="1"/>
</dbReference>
<dbReference type="EMBL" id="JAANHZ010000006">
    <property type="protein sequence ID" value="KAG5316807.1"/>
    <property type="molecule type" value="Genomic_DNA"/>
</dbReference>
<evidence type="ECO:0000256" key="2">
    <source>
        <dbReference type="ARBA" id="ARBA00022517"/>
    </source>
</evidence>
<feature type="non-terminal residue" evidence="9">
    <location>
        <position position="116"/>
    </location>
</feature>
<dbReference type="AlphaFoldDB" id="A0A836EYN4"/>
<dbReference type="Proteomes" id="UP000667349">
    <property type="component" value="Unassembled WGS sequence"/>
</dbReference>
<dbReference type="Gene3D" id="3.40.1280.10">
    <property type="match status" value="1"/>
</dbReference>
<evidence type="ECO:0000256" key="3">
    <source>
        <dbReference type="ARBA" id="ARBA00022552"/>
    </source>
</evidence>
<dbReference type="GO" id="GO:0070037">
    <property type="term" value="F:rRNA (pseudouridine) methyltransferase activity"/>
    <property type="evidence" value="ECO:0007669"/>
    <property type="project" value="InterPro"/>
</dbReference>
<dbReference type="InterPro" id="IPR029026">
    <property type="entry name" value="tRNA_m1G_MTases_N"/>
</dbReference>
<keyword evidence="6" id="KW-0949">S-adenosyl-L-methionine</keyword>
<keyword evidence="7" id="KW-0699">rRNA-binding</keyword>
<keyword evidence="2" id="KW-0690">Ribosome biogenesis</keyword>
<protein>
    <submittedName>
        <fullName evidence="9">NEP1 methyltransferase</fullName>
    </submittedName>
</protein>
<evidence type="ECO:0000256" key="7">
    <source>
        <dbReference type="ARBA" id="ARBA00022730"/>
    </source>
</evidence>
<organism evidence="9 10">
    <name type="scientific">Acromyrmex insinuator</name>
    <dbReference type="NCBI Taxonomy" id="230686"/>
    <lineage>
        <taxon>Eukaryota</taxon>
        <taxon>Metazoa</taxon>
        <taxon>Ecdysozoa</taxon>
        <taxon>Arthropoda</taxon>
        <taxon>Hexapoda</taxon>
        <taxon>Insecta</taxon>
        <taxon>Pterygota</taxon>
        <taxon>Neoptera</taxon>
        <taxon>Endopterygota</taxon>
        <taxon>Hymenoptera</taxon>
        <taxon>Apocrita</taxon>
        <taxon>Aculeata</taxon>
        <taxon>Formicoidea</taxon>
        <taxon>Formicidae</taxon>
        <taxon>Myrmicinae</taxon>
        <taxon>Acromyrmex</taxon>
    </lineage>
</organism>
<dbReference type="GO" id="GO:0032040">
    <property type="term" value="C:small-subunit processome"/>
    <property type="evidence" value="ECO:0007669"/>
    <property type="project" value="TreeGrafter"/>
</dbReference>
<gene>
    <name evidence="9" type="ORF">G6Z75_0013437</name>
</gene>
<comment type="similarity">
    <text evidence="1">Belongs to the class IV-like SAM-binding methyltransferase superfamily. RNA methyltransferase NEP1 family.</text>
</comment>
<dbReference type="GO" id="GO:0019843">
    <property type="term" value="F:rRNA binding"/>
    <property type="evidence" value="ECO:0007669"/>
    <property type="project" value="UniProtKB-KW"/>
</dbReference>
<name>A0A836EYN4_9HYME</name>
<dbReference type="InterPro" id="IPR029028">
    <property type="entry name" value="Alpha/beta_knot_MTases"/>
</dbReference>
<reference evidence="9" key="1">
    <citation type="submission" date="2020-02" db="EMBL/GenBank/DDBJ databases">
        <title>Relaxed selection underlies rapid genomic changes in the transitions from sociality to social parasitism in ants.</title>
        <authorList>
            <person name="Bi X."/>
        </authorList>
    </citation>
    <scope>NUCLEOTIDE SEQUENCE</scope>
    <source>
        <strain evidence="9">BGI-DK2013a</strain>
        <tissue evidence="9">Whole body</tissue>
    </source>
</reference>
<dbReference type="InterPro" id="IPR005304">
    <property type="entry name" value="Rbsml_bgen_MeTrfase_EMG1/NEP1"/>
</dbReference>
<dbReference type="PANTHER" id="PTHR12636:SF5">
    <property type="entry name" value="RIBOSOMAL RNA SMALL SUBUNIT METHYLTRANSFERASE NEP1"/>
    <property type="match status" value="1"/>
</dbReference>
<evidence type="ECO:0000256" key="6">
    <source>
        <dbReference type="ARBA" id="ARBA00022691"/>
    </source>
</evidence>
<keyword evidence="4 9" id="KW-0489">Methyltransferase</keyword>
<dbReference type="GO" id="GO:0070475">
    <property type="term" value="P:rRNA base methylation"/>
    <property type="evidence" value="ECO:0007669"/>
    <property type="project" value="InterPro"/>
</dbReference>
<accession>A0A836EYN4</accession>
<evidence type="ECO:0000256" key="8">
    <source>
        <dbReference type="ARBA" id="ARBA00022884"/>
    </source>
</evidence>
<evidence type="ECO:0000256" key="1">
    <source>
        <dbReference type="ARBA" id="ARBA00008115"/>
    </source>
</evidence>
<evidence type="ECO:0000256" key="4">
    <source>
        <dbReference type="ARBA" id="ARBA00022603"/>
    </source>
</evidence>
<keyword evidence="5 9" id="KW-0808">Transferase</keyword>
<proteinExistence type="inferred from homology"/>
<feature type="non-terminal residue" evidence="9">
    <location>
        <position position="1"/>
    </location>
</feature>
<keyword evidence="3" id="KW-0698">rRNA processing</keyword>
<evidence type="ECO:0000256" key="5">
    <source>
        <dbReference type="ARBA" id="ARBA00022679"/>
    </source>
</evidence>
<sequence length="116" mass="13292">MENKTKKRDEDNYEYDPAPKHLQIGHIKNQEKRLIVICRRLENSQLESVKNVLIEIVLNPRNLVPNEDLVIVVGAMAHGQIKTDYTEDTSINNYPLSGAIACNQLCKMFEEVWGVV</sequence>